<evidence type="ECO:0000313" key="4">
    <source>
        <dbReference type="Proteomes" id="UP000219048"/>
    </source>
</evidence>
<dbReference type="RefSeq" id="WP_097044995.1">
    <property type="nucleotide sequence ID" value="NZ_OBEH01000002.1"/>
</dbReference>
<dbReference type="AlphaFoldDB" id="A0A285MQP1"/>
<reference evidence="4" key="1">
    <citation type="submission" date="2017-09" db="EMBL/GenBank/DDBJ databases">
        <authorList>
            <person name="Varghese N."/>
            <person name="Submissions S."/>
        </authorList>
    </citation>
    <scope>NUCLEOTIDE SEQUENCE [LARGE SCALE GENOMIC DNA]</scope>
    <source>
        <strain evidence="4">DSM 25885</strain>
    </source>
</reference>
<proteinExistence type="predicted"/>
<keyword evidence="4" id="KW-1185">Reference proteome</keyword>
<protein>
    <submittedName>
        <fullName evidence="3">Uncharacterized protein</fullName>
    </submittedName>
</protein>
<organism evidence="3 4">
    <name type="scientific">Flagellimonas pacifica</name>
    <dbReference type="NCBI Taxonomy" id="1247520"/>
    <lineage>
        <taxon>Bacteria</taxon>
        <taxon>Pseudomonadati</taxon>
        <taxon>Bacteroidota</taxon>
        <taxon>Flavobacteriia</taxon>
        <taxon>Flavobacteriales</taxon>
        <taxon>Flavobacteriaceae</taxon>
        <taxon>Flagellimonas</taxon>
    </lineage>
</organism>
<name>A0A285MQP1_9FLAO</name>
<dbReference type="Pfam" id="PF13320">
    <property type="entry name" value="GH123_cat"/>
    <property type="match status" value="1"/>
</dbReference>
<feature type="domain" description="Glycoside hydrolase 123 N-terminal" evidence="2">
    <location>
        <begin position="106"/>
        <end position="237"/>
    </location>
</feature>
<evidence type="ECO:0000259" key="1">
    <source>
        <dbReference type="Pfam" id="PF13320"/>
    </source>
</evidence>
<dbReference type="InterPro" id="IPR025150">
    <property type="entry name" value="GH123_cat"/>
</dbReference>
<evidence type="ECO:0000259" key="2">
    <source>
        <dbReference type="Pfam" id="PF22680"/>
    </source>
</evidence>
<gene>
    <name evidence="3" type="ORF">SAMN06265377_1312</name>
</gene>
<evidence type="ECO:0000313" key="3">
    <source>
        <dbReference type="EMBL" id="SNY99502.1"/>
    </source>
</evidence>
<sequence length="658" mass="75938">MLKLFDRVRVVLAVVILINLGCSKKQRNDGLVSSEIRMDDISHVPEWLKLNVDEVFDLDSLNVWVPTGNFQTSSLIRVPRFPRKYLDTELIKNVALRDFQISNLADETELTLEAVKNEQISAQIALGSKNDITGLSIAVSDLIATNGNVISQKNFQVRYVKYLPIQRARSEYDWSPKLENIIGEGVSGNMAPDIVGDALMEMKAIDVPAYRAQPIWFTLKIPKNTEQGEYEGAITLSSDQYADRKYKLKLIVNDQEIPDSKDYKFHLDLWLNPSVIAEYYELPLWSESHWEMISKHLKDYASRGGRNLATTITHEPWLKPWIGNSTRSQIEYGYHSMVEWIRSENGEWKFDYKVFDKYVALAMHYGIDGDINAFSMAPFKDTKQKIHFLDKKDNLFKDLELDIHDDMFESLWIKFLSSFKEHLISKDLMERTFLGFDEKPEEDMKILLSTIEKTAPEFLDRIMIAGHPGGTSYATNLSISYMFFPEQPLEHKAVVPVIPTIGNRTGQDKRTTFYLCAEPAHPNALTYSPAVESQLIPWLALKYNTDGYLRWSYNNWTKDPFKNPVFRHNQGDDYYVYPGKEGPISSIRWELLKEGIEDYELYWVVKQKGKVSIESLNKAIEFATRNEDGRYKTVEDLYMSRSLLIERDKNAGPLVSND</sequence>
<dbReference type="EMBL" id="OBEH01000002">
    <property type="protein sequence ID" value="SNY99502.1"/>
    <property type="molecule type" value="Genomic_DNA"/>
</dbReference>
<feature type="domain" description="Glycoside hydrolase 123 catalytic" evidence="1">
    <location>
        <begin position="270"/>
        <end position="601"/>
    </location>
</feature>
<dbReference type="Proteomes" id="UP000219048">
    <property type="component" value="Unassembled WGS sequence"/>
</dbReference>
<dbReference type="Pfam" id="PF22680">
    <property type="entry name" value="Glyco_hydro_123_N_2"/>
    <property type="match status" value="1"/>
</dbReference>
<dbReference type="InterPro" id="IPR053850">
    <property type="entry name" value="Glyco_hydro_123_N_2"/>
</dbReference>
<accession>A0A285MQP1</accession>
<dbReference type="OrthoDB" id="197680at2"/>